<reference evidence="1 2" key="1">
    <citation type="journal article" date="2011" name="Science">
        <title>The ecoresponsive genome of Daphnia pulex.</title>
        <authorList>
            <person name="Colbourne J.K."/>
            <person name="Pfrender M.E."/>
            <person name="Gilbert D."/>
            <person name="Thomas W.K."/>
            <person name="Tucker A."/>
            <person name="Oakley T.H."/>
            <person name="Tokishita S."/>
            <person name="Aerts A."/>
            <person name="Arnold G.J."/>
            <person name="Basu M.K."/>
            <person name="Bauer D.J."/>
            <person name="Caceres C.E."/>
            <person name="Carmel L."/>
            <person name="Casola C."/>
            <person name="Choi J.H."/>
            <person name="Detter J.C."/>
            <person name="Dong Q."/>
            <person name="Dusheyko S."/>
            <person name="Eads B.D."/>
            <person name="Frohlich T."/>
            <person name="Geiler-Samerotte K.A."/>
            <person name="Gerlach D."/>
            <person name="Hatcher P."/>
            <person name="Jogdeo S."/>
            <person name="Krijgsveld J."/>
            <person name="Kriventseva E.V."/>
            <person name="Kultz D."/>
            <person name="Laforsch C."/>
            <person name="Lindquist E."/>
            <person name="Lopez J."/>
            <person name="Manak J.R."/>
            <person name="Muller J."/>
            <person name="Pangilinan J."/>
            <person name="Patwardhan R.P."/>
            <person name="Pitluck S."/>
            <person name="Pritham E.J."/>
            <person name="Rechtsteiner A."/>
            <person name="Rho M."/>
            <person name="Rogozin I.B."/>
            <person name="Sakarya O."/>
            <person name="Salamov A."/>
            <person name="Schaack S."/>
            <person name="Shapiro H."/>
            <person name="Shiga Y."/>
            <person name="Skalitzky C."/>
            <person name="Smith Z."/>
            <person name="Souvorov A."/>
            <person name="Sung W."/>
            <person name="Tang Z."/>
            <person name="Tsuchiya D."/>
            <person name="Tu H."/>
            <person name="Vos H."/>
            <person name="Wang M."/>
            <person name="Wolf Y.I."/>
            <person name="Yamagata H."/>
            <person name="Yamada T."/>
            <person name="Ye Y."/>
            <person name="Shaw J.R."/>
            <person name="Andrews J."/>
            <person name="Crease T.J."/>
            <person name="Tang H."/>
            <person name="Lucas S.M."/>
            <person name="Robertson H.M."/>
            <person name="Bork P."/>
            <person name="Koonin E.V."/>
            <person name="Zdobnov E.M."/>
            <person name="Grigoriev I.V."/>
            <person name="Lynch M."/>
            <person name="Boore J.L."/>
        </authorList>
    </citation>
    <scope>NUCLEOTIDE SEQUENCE [LARGE SCALE GENOMIC DNA]</scope>
</reference>
<accession>E9HAR4</accession>
<dbReference type="Proteomes" id="UP000000305">
    <property type="component" value="Unassembled WGS sequence"/>
</dbReference>
<dbReference type="EMBL" id="GL732613">
    <property type="protein sequence ID" value="EFX71072.1"/>
    <property type="molecule type" value="Genomic_DNA"/>
</dbReference>
<protein>
    <submittedName>
        <fullName evidence="1">Uncharacterized protein</fullName>
    </submittedName>
</protein>
<dbReference type="HOGENOM" id="CLU_1628745_0_0_1"/>
<proteinExistence type="predicted"/>
<sequence length="163" mass="18573">MIFYTCMKHADSRFLLPYPVSNFALLRSRRTLAVCAATQQFTHSVYRNRCRLCRLQLYALSHKLRKFLIAGVCYFRVNPLVLAIADLVSFVNNVIVIVLLSRVFVCKCCVSADSSVPVQLVVHNPPQPTPMWVIPPAGQQPQFQSYPTVVYSPYQQQPVPQQE</sequence>
<dbReference type="KEGG" id="dpx:DAPPUDRAFT_256104"/>
<keyword evidence="2" id="KW-1185">Reference proteome</keyword>
<evidence type="ECO:0000313" key="1">
    <source>
        <dbReference type="EMBL" id="EFX71072.1"/>
    </source>
</evidence>
<organism evidence="1 2">
    <name type="scientific">Daphnia pulex</name>
    <name type="common">Water flea</name>
    <dbReference type="NCBI Taxonomy" id="6669"/>
    <lineage>
        <taxon>Eukaryota</taxon>
        <taxon>Metazoa</taxon>
        <taxon>Ecdysozoa</taxon>
        <taxon>Arthropoda</taxon>
        <taxon>Crustacea</taxon>
        <taxon>Branchiopoda</taxon>
        <taxon>Diplostraca</taxon>
        <taxon>Cladocera</taxon>
        <taxon>Anomopoda</taxon>
        <taxon>Daphniidae</taxon>
        <taxon>Daphnia</taxon>
    </lineage>
</organism>
<name>E9HAR4_DAPPU</name>
<dbReference type="AlphaFoldDB" id="E9HAR4"/>
<dbReference type="InParanoid" id="E9HAR4"/>
<evidence type="ECO:0000313" key="2">
    <source>
        <dbReference type="Proteomes" id="UP000000305"/>
    </source>
</evidence>
<gene>
    <name evidence="1" type="ORF">DAPPUDRAFT_256104</name>
</gene>